<keyword evidence="9" id="KW-1185">Reference proteome</keyword>
<proteinExistence type="inferred from homology"/>
<dbReference type="Pfam" id="PF24160">
    <property type="entry name" value="UVB_sens_C"/>
    <property type="match status" value="1"/>
</dbReference>
<evidence type="ECO:0000259" key="6">
    <source>
        <dbReference type="Pfam" id="PF04884"/>
    </source>
</evidence>
<dbReference type="PANTHER" id="PTHR12770:SF31">
    <property type="entry name" value="RUS FAMILY MEMBER 1"/>
    <property type="match status" value="1"/>
</dbReference>
<reference evidence="8 9" key="1">
    <citation type="journal article" date="2017" name="Gigascience">
        <title>Genome sequence of the small brown planthopper, Laodelphax striatellus.</title>
        <authorList>
            <person name="Zhu J."/>
            <person name="Jiang F."/>
            <person name="Wang X."/>
            <person name="Yang P."/>
            <person name="Bao Y."/>
            <person name="Zhao W."/>
            <person name="Wang W."/>
            <person name="Lu H."/>
            <person name="Wang Q."/>
            <person name="Cui N."/>
            <person name="Li J."/>
            <person name="Chen X."/>
            <person name="Luo L."/>
            <person name="Yu J."/>
            <person name="Kang L."/>
            <person name="Cui F."/>
        </authorList>
    </citation>
    <scope>NUCLEOTIDE SEQUENCE [LARGE SCALE GENOMIC DNA]</scope>
    <source>
        <strain evidence="8">Lst14</strain>
    </source>
</reference>
<comment type="caution">
    <text evidence="8">The sequence shown here is derived from an EMBL/GenBank/DDBJ whole genome shotgun (WGS) entry which is preliminary data.</text>
</comment>
<dbReference type="Pfam" id="PF04884">
    <property type="entry name" value="UVB_sens_prot"/>
    <property type="match status" value="1"/>
</dbReference>
<evidence type="ECO:0000256" key="2">
    <source>
        <dbReference type="ARBA" id="ARBA00007558"/>
    </source>
</evidence>
<feature type="domain" description="Protein root UVB sensitive/RUS" evidence="6">
    <location>
        <begin position="48"/>
        <end position="282"/>
    </location>
</feature>
<dbReference type="AlphaFoldDB" id="A0A482XIE6"/>
<evidence type="ECO:0000259" key="7">
    <source>
        <dbReference type="Pfam" id="PF24160"/>
    </source>
</evidence>
<dbReference type="EMBL" id="QKKF02008850">
    <property type="protein sequence ID" value="RZF45542.1"/>
    <property type="molecule type" value="Genomic_DNA"/>
</dbReference>
<evidence type="ECO:0000313" key="9">
    <source>
        <dbReference type="Proteomes" id="UP000291343"/>
    </source>
</evidence>
<dbReference type="PANTHER" id="PTHR12770">
    <property type="entry name" value="RUS1 FAMILY PROTEIN C16ORF58"/>
    <property type="match status" value="1"/>
</dbReference>
<dbReference type="Proteomes" id="UP000291343">
    <property type="component" value="Unassembled WGS sequence"/>
</dbReference>
<keyword evidence="5" id="KW-0472">Membrane</keyword>
<evidence type="ECO:0000256" key="4">
    <source>
        <dbReference type="ARBA" id="ARBA00022989"/>
    </source>
</evidence>
<gene>
    <name evidence="8" type="ORF">LSTR_LSTR005744</name>
</gene>
<protein>
    <recommendedName>
        <fullName evidence="10">DUF647 domain-containing protein</fullName>
    </recommendedName>
</protein>
<organism evidence="8 9">
    <name type="scientific">Laodelphax striatellus</name>
    <name type="common">Small brown planthopper</name>
    <name type="synonym">Delphax striatella</name>
    <dbReference type="NCBI Taxonomy" id="195883"/>
    <lineage>
        <taxon>Eukaryota</taxon>
        <taxon>Metazoa</taxon>
        <taxon>Ecdysozoa</taxon>
        <taxon>Arthropoda</taxon>
        <taxon>Hexapoda</taxon>
        <taxon>Insecta</taxon>
        <taxon>Pterygota</taxon>
        <taxon>Neoptera</taxon>
        <taxon>Paraneoptera</taxon>
        <taxon>Hemiptera</taxon>
        <taxon>Auchenorrhyncha</taxon>
        <taxon>Fulgoroidea</taxon>
        <taxon>Delphacidae</taxon>
        <taxon>Criomorphinae</taxon>
        <taxon>Laodelphax</taxon>
    </lineage>
</organism>
<evidence type="ECO:0000313" key="8">
    <source>
        <dbReference type="EMBL" id="RZF45542.1"/>
    </source>
</evidence>
<evidence type="ECO:0008006" key="10">
    <source>
        <dbReference type="Google" id="ProtNLM"/>
    </source>
</evidence>
<dbReference type="InterPro" id="IPR006968">
    <property type="entry name" value="RUS_fam"/>
</dbReference>
<keyword evidence="4" id="KW-1133">Transmembrane helix</keyword>
<evidence type="ECO:0000256" key="3">
    <source>
        <dbReference type="ARBA" id="ARBA00022692"/>
    </source>
</evidence>
<dbReference type="OrthoDB" id="364779at2759"/>
<name>A0A482XIE6_LAOST</name>
<dbReference type="FunCoup" id="A0A482XIE6">
    <property type="interactions" value="715"/>
</dbReference>
<feature type="domain" description="Root UVB sensitive protein C-terminal" evidence="7">
    <location>
        <begin position="288"/>
        <end position="477"/>
    </location>
</feature>
<comment type="similarity">
    <text evidence="2">Belongs to the RUS1 family.</text>
</comment>
<evidence type="ECO:0000256" key="5">
    <source>
        <dbReference type="ARBA" id="ARBA00023136"/>
    </source>
</evidence>
<dbReference type="InParanoid" id="A0A482XIE6"/>
<keyword evidence="3" id="KW-0812">Transmembrane</keyword>
<dbReference type="GO" id="GO:0016020">
    <property type="term" value="C:membrane"/>
    <property type="evidence" value="ECO:0007669"/>
    <property type="project" value="UniProtKB-SubCell"/>
</dbReference>
<accession>A0A482XIE6</accession>
<sequence>MAYDVVYREKHGPAGQDKLYARLPDKYSVIALSSTNTRERKHTFLDGFRNFFREVFLPQGYPDSVSKDYMDYQIWDSAQAFFSTLSGTLATQSIMKGVGVGSSTATPLSAAVTWIFKDGTGMVGRILFAWWKGTSLDCDCKKWRLFADVLNDLALSIEMFLLPLAPAFSLQILCLSSTFKAIVGVAGGATRAVNTQHQALCNNIADVSAKDGSQETCLNLIGSVFGILVLSLVGESEVLMRLLFVFFLIGHVYSNLMAVKALQFSTLNKERYLIILKTYLSRGLIRKIDNVNWEESVVVGGGITETQLCGYEIHMGCSLKYLVDNQLLSAPELQLYSHLSEKRKYLVIISIKNNKIFVPLHSEHSSLDAICAYFHAILLGIATNILFNGHLGILNQKRIEQSLITNLEYEIKSNRGTIQDFSGDYSALRRKQFPLEAITCIGSLVDMEFQRFMMQLHSTGWRTDYHHLPVGVWRSVWNVREYDNN</sequence>
<comment type="subcellular location">
    <subcellularLocation>
        <location evidence="1">Membrane</location>
    </subcellularLocation>
</comment>
<evidence type="ECO:0000256" key="1">
    <source>
        <dbReference type="ARBA" id="ARBA00004370"/>
    </source>
</evidence>
<dbReference type="InterPro" id="IPR054549">
    <property type="entry name" value="UVB_sens_RUS_dom"/>
</dbReference>
<dbReference type="InterPro" id="IPR055412">
    <property type="entry name" value="UVB_sens_C"/>
</dbReference>